<organism evidence="1 2">
    <name type="scientific">Pseudomonas phage 201phi2-1</name>
    <name type="common">Pseudomonas chlororaphis phage 201phi2-1</name>
    <dbReference type="NCBI Taxonomy" id="198110"/>
    <lineage>
        <taxon>Viruses</taxon>
        <taxon>Duplodnaviria</taxon>
        <taxon>Heunggongvirae</taxon>
        <taxon>Uroviricota</taxon>
        <taxon>Caudoviricetes</taxon>
        <taxon>Chimalliviridae</taxon>
        <taxon>Serwervirus</taxon>
        <taxon>Serwervirus 201phi21</taxon>
    </lineage>
</organism>
<keyword evidence="2" id="KW-1185">Reference proteome</keyword>
<reference evidence="1 2" key="1">
    <citation type="journal article" date="2008" name="Virology">
        <title>Characterization of Pseudomonas chlororaphis myovirus 201varphi2-1 via genomic sequencing, mass spectrometry, and electron microscopy.</title>
        <authorList>
            <person name="Thomas J.A."/>
            <person name="Rolando M.R."/>
            <person name="Carroll C.A."/>
            <person name="Shen P.S."/>
            <person name="Belnap D.M."/>
            <person name="Weintraub S.T."/>
            <person name="Serwer P."/>
            <person name="Hardies S.C."/>
        </authorList>
    </citation>
    <scope>NUCLEOTIDE SEQUENCE</scope>
</reference>
<accession>B3FJW2</accession>
<sequence length="281" mass="31791">MSTIAEKSADCAPDITPVKYDPTSYIEGTLSYADGARIFDTSYLHSIDAIHHYFEQSDPDDYGIQARGIDRTSTAAEVIAHLAIQAFDCYEGPVDVAYLDVEPTWQEIRSNASFIAGEFTRDQMVNIRKHINALKPDEVVMLDASNYLEPDKVETPALNKLMGLAHRTQTVIEEGLCEDYRMSPRKVIDFFNASGGDIVALPDLDDDCAYTSDVVEPSKWLMESKYLARELIQIPEFQRNFNLLVIFNAHRYLTSDQLNLTKLYRLFAKLGRINTRIVFVG</sequence>
<name>B3FJW2_BP201</name>
<proteinExistence type="predicted"/>
<dbReference type="EMBL" id="EU197055">
    <property type="protein sequence ID" value="ABY63277.1"/>
    <property type="molecule type" value="Genomic_DNA"/>
</dbReference>
<dbReference type="RefSeq" id="YP_001957173.1">
    <property type="nucleotide sequence ID" value="NC_010821.1"/>
</dbReference>
<dbReference type="Proteomes" id="UP000002421">
    <property type="component" value="Segment"/>
</dbReference>
<gene>
    <name evidence="1" type="ORF">201phi2-1p454</name>
</gene>
<dbReference type="KEGG" id="vg:6372427"/>
<evidence type="ECO:0000313" key="1">
    <source>
        <dbReference type="EMBL" id="ABY63277.1"/>
    </source>
</evidence>
<protein>
    <submittedName>
        <fullName evidence="1">Uncharacterized protein</fullName>
    </submittedName>
</protein>
<organismHost>
    <name type="scientific">Pseudomonas chlororaphis</name>
    <dbReference type="NCBI Taxonomy" id="587753"/>
</organismHost>
<evidence type="ECO:0000313" key="2">
    <source>
        <dbReference type="Proteomes" id="UP000002421"/>
    </source>
</evidence>